<accession>A0ABM4U5R3</accession>
<keyword evidence="3 4" id="KW-0964">Secreted</keyword>
<dbReference type="GeneID" id="113740300"/>
<evidence type="ECO:0000256" key="2">
    <source>
        <dbReference type="ARBA" id="ARBA00011738"/>
    </source>
</evidence>
<evidence type="ECO:0000256" key="3">
    <source>
        <dbReference type="ARBA" id="ARBA00022525"/>
    </source>
</evidence>
<dbReference type="RefSeq" id="XP_071902619.1">
    <property type="nucleotide sequence ID" value="XM_072046518.1"/>
</dbReference>
<dbReference type="Proteomes" id="UP001652660">
    <property type="component" value="Chromosome 1c"/>
</dbReference>
<evidence type="ECO:0000313" key="5">
    <source>
        <dbReference type="Proteomes" id="UP001652660"/>
    </source>
</evidence>
<dbReference type="Gene3D" id="2.40.480.10">
    <property type="entry name" value="Allene oxide cyclase-like"/>
    <property type="match status" value="1"/>
</dbReference>
<keyword evidence="5" id="KW-1185">Reference proteome</keyword>
<sequence length="203" mass="22500">MALLPCGRKQVGCKRKGLEKRQGRCFDPVQDHGSIDQSPEAVKKWFKELRNAKEKLTELHFYVHDRVTTESPTSVPIAQANTTSKPPTMFGPTYVFDDPMTLGPEPSSKIISHAHGITSSASKEEDASQIGIMNLAFNDGKFNGSALSVLGDYPFFQKYKEMAIVGGSGAFRLARGIVTAIIYTYNDTTQNEIIDFHVLVLHY</sequence>
<proteinExistence type="inferred from homology"/>
<reference evidence="6" key="2">
    <citation type="submission" date="2025-08" db="UniProtKB">
        <authorList>
            <consortium name="RefSeq"/>
        </authorList>
    </citation>
    <scope>IDENTIFICATION</scope>
    <source>
        <tissue evidence="6">Leaves</tissue>
    </source>
</reference>
<keyword evidence="4" id="KW-0052">Apoplast</keyword>
<comment type="subcellular location">
    <subcellularLocation>
        <location evidence="4">Secreted</location>
        <location evidence="4">Extracellular space</location>
        <location evidence="4">Apoplast</location>
    </subcellularLocation>
</comment>
<evidence type="ECO:0000256" key="1">
    <source>
        <dbReference type="ARBA" id="ARBA00010746"/>
    </source>
</evidence>
<dbReference type="InterPro" id="IPR044859">
    <property type="entry name" value="Allene_oxi_cyc_Dirigent"/>
</dbReference>
<evidence type="ECO:0000313" key="6">
    <source>
        <dbReference type="RefSeq" id="XP_071902619.1"/>
    </source>
</evidence>
<dbReference type="InterPro" id="IPR004265">
    <property type="entry name" value="Dirigent"/>
</dbReference>
<evidence type="ECO:0000256" key="4">
    <source>
        <dbReference type="RuleBase" id="RU363099"/>
    </source>
</evidence>
<gene>
    <name evidence="6" type="primary">LOC113740300</name>
</gene>
<comment type="subunit">
    <text evidence="2 4">Homodimer.</text>
</comment>
<protein>
    <recommendedName>
        <fullName evidence="4">Dirigent protein</fullName>
    </recommendedName>
</protein>
<name>A0ABM4U5R3_COFAR</name>
<dbReference type="PANTHER" id="PTHR21495">
    <property type="entry name" value="NUCLEOPORIN-RELATED"/>
    <property type="match status" value="1"/>
</dbReference>
<comment type="function">
    <text evidence="4">Dirigent proteins impart stereoselectivity on the phenoxy radical-coupling reaction, yielding optically active lignans from two molecules of coniferyl alcohol in the biosynthesis of lignans, flavonolignans, and alkaloids and thus plays a central role in plant secondary metabolism.</text>
</comment>
<reference evidence="5" key="1">
    <citation type="journal article" date="2025" name="Foods">
        <title>Unveiling the Microbial Signatures of Arabica Coffee Cherries: Insights into Ripeness Specific Diversity, Functional Traits, and Implications for Quality and Safety.</title>
        <authorList>
            <consortium name="RefSeq"/>
            <person name="Tenea G.N."/>
            <person name="Cifuentes V."/>
            <person name="Reyes P."/>
            <person name="Cevallos-Vallejos M."/>
        </authorList>
    </citation>
    <scope>NUCLEOTIDE SEQUENCE [LARGE SCALE GENOMIC DNA]</scope>
</reference>
<organism evidence="5 6">
    <name type="scientific">Coffea arabica</name>
    <name type="common">Arabian coffee</name>
    <dbReference type="NCBI Taxonomy" id="13443"/>
    <lineage>
        <taxon>Eukaryota</taxon>
        <taxon>Viridiplantae</taxon>
        <taxon>Streptophyta</taxon>
        <taxon>Embryophyta</taxon>
        <taxon>Tracheophyta</taxon>
        <taxon>Spermatophyta</taxon>
        <taxon>Magnoliopsida</taxon>
        <taxon>eudicotyledons</taxon>
        <taxon>Gunneridae</taxon>
        <taxon>Pentapetalae</taxon>
        <taxon>asterids</taxon>
        <taxon>lamiids</taxon>
        <taxon>Gentianales</taxon>
        <taxon>Rubiaceae</taxon>
        <taxon>Ixoroideae</taxon>
        <taxon>Gardenieae complex</taxon>
        <taxon>Bertiereae - Coffeeae clade</taxon>
        <taxon>Coffeeae</taxon>
        <taxon>Coffea</taxon>
    </lineage>
</organism>
<dbReference type="Pfam" id="PF03018">
    <property type="entry name" value="Dirigent"/>
    <property type="match status" value="1"/>
</dbReference>
<comment type="similarity">
    <text evidence="1 4">Belongs to the plant dirigent protein family.</text>
</comment>